<organism evidence="2">
    <name type="scientific">Rhizophora mucronata</name>
    <name type="common">Asiatic mangrove</name>
    <dbReference type="NCBI Taxonomy" id="61149"/>
    <lineage>
        <taxon>Eukaryota</taxon>
        <taxon>Viridiplantae</taxon>
        <taxon>Streptophyta</taxon>
        <taxon>Embryophyta</taxon>
        <taxon>Tracheophyta</taxon>
        <taxon>Spermatophyta</taxon>
        <taxon>Magnoliopsida</taxon>
        <taxon>eudicotyledons</taxon>
        <taxon>Gunneridae</taxon>
        <taxon>Pentapetalae</taxon>
        <taxon>rosids</taxon>
        <taxon>fabids</taxon>
        <taxon>Malpighiales</taxon>
        <taxon>Rhizophoraceae</taxon>
        <taxon>Rhizophora</taxon>
    </lineage>
</organism>
<dbReference type="AlphaFoldDB" id="A0A2P2LHQ5"/>
<feature type="chain" id="PRO_5015153979" evidence="1">
    <location>
        <begin position="25"/>
        <end position="41"/>
    </location>
</feature>
<feature type="signal peptide" evidence="1">
    <location>
        <begin position="1"/>
        <end position="24"/>
    </location>
</feature>
<dbReference type="EMBL" id="GGEC01037000">
    <property type="protein sequence ID" value="MBX17484.1"/>
    <property type="molecule type" value="Transcribed_RNA"/>
</dbReference>
<accession>A0A2P2LHQ5</accession>
<reference evidence="2" key="1">
    <citation type="submission" date="2018-02" db="EMBL/GenBank/DDBJ databases">
        <title>Rhizophora mucronata_Transcriptome.</title>
        <authorList>
            <person name="Meera S.P."/>
            <person name="Sreeshan A."/>
            <person name="Augustine A."/>
        </authorList>
    </citation>
    <scope>NUCLEOTIDE SEQUENCE</scope>
    <source>
        <tissue evidence="2">Leaf</tissue>
    </source>
</reference>
<evidence type="ECO:0000313" key="2">
    <source>
        <dbReference type="EMBL" id="MBX17484.1"/>
    </source>
</evidence>
<evidence type="ECO:0000256" key="1">
    <source>
        <dbReference type="SAM" id="SignalP"/>
    </source>
</evidence>
<proteinExistence type="predicted"/>
<name>A0A2P2LHQ5_RHIMU</name>
<sequence>MPLRRRISTLVKAILAFWTQSVSVFPPRTEPAADRSLFSMA</sequence>
<protein>
    <submittedName>
        <fullName evidence="2">Uncharacterized protein</fullName>
    </submittedName>
</protein>
<keyword evidence="1" id="KW-0732">Signal</keyword>